<dbReference type="Proteomes" id="UP000494162">
    <property type="component" value="Unassembled WGS sequence"/>
</dbReference>
<reference evidence="1 2" key="1">
    <citation type="submission" date="2019-09" db="EMBL/GenBank/DDBJ databases">
        <authorList>
            <person name="Depoorter E."/>
        </authorList>
    </citation>
    <scope>NUCLEOTIDE SEQUENCE [LARGE SCALE GENOMIC DNA]</scope>
    <source>
        <strain evidence="1">LMG 26883</strain>
    </source>
</reference>
<organism evidence="1 2">
    <name type="scientific">Burkholderia pseudomultivorans</name>
    <dbReference type="NCBI Taxonomy" id="1207504"/>
    <lineage>
        <taxon>Bacteria</taxon>
        <taxon>Pseudomonadati</taxon>
        <taxon>Pseudomonadota</taxon>
        <taxon>Betaproteobacteria</taxon>
        <taxon>Burkholderiales</taxon>
        <taxon>Burkholderiaceae</taxon>
        <taxon>Burkholderia</taxon>
        <taxon>Burkholderia cepacia complex</taxon>
    </lineage>
</organism>
<accession>A0A6P2HFG4</accession>
<evidence type="ECO:0000313" key="2">
    <source>
        <dbReference type="Proteomes" id="UP000494162"/>
    </source>
</evidence>
<evidence type="ECO:0000313" key="1">
    <source>
        <dbReference type="EMBL" id="VWB15531.1"/>
    </source>
</evidence>
<dbReference type="AlphaFoldDB" id="A0A6P2HFG4"/>
<protein>
    <submittedName>
        <fullName evidence="1">Uncharacterized protein</fullName>
    </submittedName>
</protein>
<sequence>MKKTAAQADSCQPTEPILSRIDLFKWRKRADTSLGSPPSQAKDVMGQHGELLLPLAANLRRKFNRGHFLSQMMKRVCRPKEQLLHSGTAVSLGHKGGVCRRF</sequence>
<proteinExistence type="predicted"/>
<dbReference type="EMBL" id="CABVPP010000002">
    <property type="protein sequence ID" value="VWB15531.1"/>
    <property type="molecule type" value="Genomic_DNA"/>
</dbReference>
<gene>
    <name evidence="1" type="ORF">BPS26883_00562</name>
</gene>
<name>A0A6P2HFG4_9BURK</name>